<gene>
    <name evidence="3" type="ORF">KOF26_15305</name>
</gene>
<protein>
    <submittedName>
        <fullName evidence="3">MBL fold metallo-hydrolase</fullName>
    </submittedName>
</protein>
<dbReference type="EMBL" id="JAHKRT010000009">
    <property type="protein sequence ID" value="MBU3079225.1"/>
    <property type="molecule type" value="Genomic_DNA"/>
</dbReference>
<reference evidence="3 4" key="1">
    <citation type="submission" date="2021-06" db="EMBL/GenBank/DDBJ databases">
        <title>Sphingomonas sp. XMGL2, whole genome shotgun sequencing project.</title>
        <authorList>
            <person name="Zhao G."/>
            <person name="Shen L."/>
        </authorList>
    </citation>
    <scope>NUCLEOTIDE SEQUENCE [LARGE SCALE GENOMIC DNA]</scope>
    <source>
        <strain evidence="3 4">XMGL2</strain>
    </source>
</reference>
<dbReference type="PANTHER" id="PTHR42951:SF20">
    <property type="entry name" value="BETA LACTAMASE"/>
    <property type="match status" value="1"/>
</dbReference>
<comment type="caution">
    <text evidence="3">The sequence shown here is derived from an EMBL/GenBank/DDBJ whole genome shotgun (WGS) entry which is preliminary data.</text>
</comment>
<evidence type="ECO:0000313" key="3">
    <source>
        <dbReference type="EMBL" id="MBU3079225.1"/>
    </source>
</evidence>
<dbReference type="Proteomes" id="UP000776276">
    <property type="component" value="Unassembled WGS sequence"/>
</dbReference>
<evidence type="ECO:0000313" key="4">
    <source>
        <dbReference type="Proteomes" id="UP000776276"/>
    </source>
</evidence>
<evidence type="ECO:0000259" key="2">
    <source>
        <dbReference type="SMART" id="SM00849"/>
    </source>
</evidence>
<dbReference type="InterPro" id="IPR050855">
    <property type="entry name" value="NDM-1-like"/>
</dbReference>
<feature type="chain" id="PRO_5045718189" evidence="1">
    <location>
        <begin position="21"/>
        <end position="300"/>
    </location>
</feature>
<proteinExistence type="predicted"/>
<name>A0ABS6BPU1_9SPHN</name>
<organism evidence="3 4">
    <name type="scientific">Sphingomonas quercus</name>
    <dbReference type="NCBI Taxonomy" id="2842451"/>
    <lineage>
        <taxon>Bacteria</taxon>
        <taxon>Pseudomonadati</taxon>
        <taxon>Pseudomonadota</taxon>
        <taxon>Alphaproteobacteria</taxon>
        <taxon>Sphingomonadales</taxon>
        <taxon>Sphingomonadaceae</taxon>
        <taxon>Sphingomonas</taxon>
    </lineage>
</organism>
<keyword evidence="4" id="KW-1185">Reference proteome</keyword>
<dbReference type="InterPro" id="IPR001279">
    <property type="entry name" value="Metallo-B-lactamas"/>
</dbReference>
<evidence type="ECO:0000256" key="1">
    <source>
        <dbReference type="SAM" id="SignalP"/>
    </source>
</evidence>
<sequence>MRKAALVVAGVMIATAFPLAAQPPGADPVLAARERKVAPHIWMIEGYPNAFIVTGSAGTLVVDTGMGTPNGRFVAQAAARVSRGGKLYLAVTHEHPEHAAGFAGFPPGTILLRSQAQQRDLETAAPGLLARFRQRSPEWARLLEGAEYGKASELFDHDYRLNLGDVTVRLVQVPPAHTNADLVAFVETDGALISGDVVQNRTVPNPIGSAISIASWLKALDEVAALNPRLVLPDHSAPAGGDMITEQRAFFVDVQKRAAAAKRAGRSAEELLGELRGVYGGWQNAQNLKRVADQAFSEAG</sequence>
<keyword evidence="1" id="KW-0732">Signal</keyword>
<accession>A0ABS6BPU1</accession>
<dbReference type="RefSeq" id="WP_216326961.1">
    <property type="nucleotide sequence ID" value="NZ_JAHKRT010000009.1"/>
</dbReference>
<dbReference type="PANTHER" id="PTHR42951">
    <property type="entry name" value="METALLO-BETA-LACTAMASE DOMAIN-CONTAINING"/>
    <property type="match status" value="1"/>
</dbReference>
<feature type="signal peptide" evidence="1">
    <location>
        <begin position="1"/>
        <end position="20"/>
    </location>
</feature>
<dbReference type="Pfam" id="PF00753">
    <property type="entry name" value="Lactamase_B"/>
    <property type="match status" value="1"/>
</dbReference>
<feature type="domain" description="Metallo-beta-lactamase" evidence="2">
    <location>
        <begin position="47"/>
        <end position="235"/>
    </location>
</feature>
<dbReference type="SMART" id="SM00849">
    <property type="entry name" value="Lactamase_B"/>
    <property type="match status" value="1"/>
</dbReference>